<evidence type="ECO:0000313" key="1">
    <source>
        <dbReference type="EMBL" id="EFR54078.1"/>
    </source>
</evidence>
<protein>
    <submittedName>
        <fullName evidence="1">Uncharacterized protein</fullName>
    </submittedName>
</protein>
<sequence length="138" mass="15821">MIMYKGIYAEKKTFSKFDNEHYLCYLNEQREEYSPEPDARSGEVTEPVSAPILGYAYTGSMADGGTLIEAREATYDEFVSGLIRTRYSASRVEAIQSNRMIAFVNPEHERASEFISEWDDFQSYREQCKEQANALING</sequence>
<name>A0ABN0BMG3_BACFG</name>
<accession>A0ABN0BMG3</accession>
<gene>
    <name evidence="1" type="ORF">BFAG_02775</name>
</gene>
<proteinExistence type="predicted"/>
<reference evidence="1 2" key="1">
    <citation type="submission" date="2008-12" db="EMBL/GenBank/DDBJ databases">
        <title>Annotation of Bacteroides fragilis strain 3_1_12.</title>
        <authorList>
            <consortium name="The Broad Institute Genome Sequencing Platform"/>
            <person name="Ward D."/>
            <person name="Young S.K."/>
            <person name="Kodira C.D."/>
            <person name="Zeng Q."/>
            <person name="Koehrsen M."/>
            <person name="Alvarado L."/>
            <person name="Berlin A."/>
            <person name="Borenstein D."/>
            <person name="Chen Z."/>
            <person name="Engels R."/>
            <person name="Freedman E."/>
            <person name="Gellesch M."/>
            <person name="Goldberg J."/>
            <person name="Griggs A."/>
            <person name="Gujja S."/>
            <person name="Heiman D."/>
            <person name="Hepburn T."/>
            <person name="Howarth C."/>
            <person name="Jen D."/>
            <person name="Larson L."/>
            <person name="Lewis B."/>
            <person name="Mehta T."/>
            <person name="Park D."/>
            <person name="Pearson M."/>
            <person name="Roberts A."/>
            <person name="Saif S."/>
            <person name="Shea T."/>
            <person name="Shenoy N."/>
            <person name="Sisk P."/>
            <person name="Stolte C."/>
            <person name="Sykes S."/>
            <person name="Walk T."/>
            <person name="White J."/>
            <person name="Yandava C."/>
            <person name="Allen-Vercoe E."/>
            <person name="Strauss J."/>
            <person name="Ambrose C."/>
            <person name="Lander E."/>
            <person name="Nusbaum C."/>
            <person name="Galagan J."/>
            <person name="Birren B."/>
        </authorList>
    </citation>
    <scope>NUCLEOTIDE SEQUENCE [LARGE SCALE GENOMIC DNA]</scope>
    <source>
        <strain evidence="1 2">3_1_12</strain>
    </source>
</reference>
<keyword evidence="2" id="KW-1185">Reference proteome</keyword>
<organism evidence="1 2">
    <name type="scientific">Bacteroides fragilis 3_1_12</name>
    <dbReference type="NCBI Taxonomy" id="457424"/>
    <lineage>
        <taxon>Bacteria</taxon>
        <taxon>Pseudomonadati</taxon>
        <taxon>Bacteroidota</taxon>
        <taxon>Bacteroidia</taxon>
        <taxon>Bacteroidales</taxon>
        <taxon>Bacteroidaceae</taxon>
        <taxon>Bacteroides</taxon>
    </lineage>
</organism>
<evidence type="ECO:0000313" key="2">
    <source>
        <dbReference type="Proteomes" id="UP000005101"/>
    </source>
</evidence>
<dbReference type="EMBL" id="EQ973214">
    <property type="protein sequence ID" value="EFR54078.1"/>
    <property type="molecule type" value="Genomic_DNA"/>
</dbReference>
<dbReference type="Proteomes" id="UP000005101">
    <property type="component" value="Unassembled WGS sequence"/>
</dbReference>